<dbReference type="InterPro" id="IPR032466">
    <property type="entry name" value="Metal_Hydrolase"/>
</dbReference>
<keyword evidence="1 5" id="KW-0479">Metal-binding</keyword>
<dbReference type="Pfam" id="PF00962">
    <property type="entry name" value="A_deaminase"/>
    <property type="match status" value="1"/>
</dbReference>
<feature type="binding site" evidence="5">
    <location>
        <position position="9"/>
    </location>
    <ligand>
        <name>Zn(2+)</name>
        <dbReference type="ChEBI" id="CHEBI:29105"/>
        <note>catalytic</note>
    </ligand>
</feature>
<feature type="domain" description="Adenosine deaminase" evidence="6">
    <location>
        <begin position="4"/>
        <end position="325"/>
    </location>
</feature>
<feature type="binding site" evidence="5">
    <location>
        <position position="272"/>
    </location>
    <ligand>
        <name>substrate</name>
    </ligand>
</feature>
<dbReference type="EMBL" id="JACHMJ010000001">
    <property type="protein sequence ID" value="MBB5842915.1"/>
    <property type="molecule type" value="Genomic_DNA"/>
</dbReference>
<dbReference type="InterPro" id="IPR001365">
    <property type="entry name" value="A_deaminase_dom"/>
</dbReference>
<feature type="active site" description="Proton donor" evidence="5">
    <location>
        <position position="192"/>
    </location>
</feature>
<keyword evidence="4 5" id="KW-0546">Nucleotide metabolism</keyword>
<proteinExistence type="inferred from homology"/>
<name>A0A841AN06_9MICO</name>
<keyword evidence="2 5" id="KW-0378">Hydrolase</keyword>
<feature type="binding site" evidence="5">
    <location>
        <position position="189"/>
    </location>
    <ligand>
        <name>Zn(2+)</name>
        <dbReference type="ChEBI" id="CHEBI:29105"/>
        <note>catalytic</note>
    </ligand>
</feature>
<feature type="site" description="Important for catalytic activity" evidence="5">
    <location>
        <position position="213"/>
    </location>
</feature>
<evidence type="ECO:0000256" key="5">
    <source>
        <dbReference type="HAMAP-Rule" id="MF_01962"/>
    </source>
</evidence>
<keyword evidence="8" id="KW-1185">Reference proteome</keyword>
<accession>A0A841AN06</accession>
<dbReference type="GO" id="GO:0000034">
    <property type="term" value="F:adenine deaminase activity"/>
    <property type="evidence" value="ECO:0007669"/>
    <property type="project" value="UniProtKB-UniRule"/>
</dbReference>
<dbReference type="HAMAP" id="MF_01962">
    <property type="entry name" value="Adenine_deaminase"/>
    <property type="match status" value="1"/>
</dbReference>
<feature type="binding site" evidence="5">
    <location>
        <position position="271"/>
    </location>
    <ligand>
        <name>Zn(2+)</name>
        <dbReference type="ChEBI" id="CHEBI:29105"/>
        <note>catalytic</note>
    </ligand>
</feature>
<dbReference type="PANTHER" id="PTHR43114">
    <property type="entry name" value="ADENINE DEAMINASE"/>
    <property type="match status" value="1"/>
</dbReference>
<comment type="similarity">
    <text evidence="5">Belongs to the metallo-dependent hydrolases superfamily. Adenosine and AMP deaminases family. Adenine deaminase type 2 subfamily.</text>
</comment>
<evidence type="ECO:0000313" key="7">
    <source>
        <dbReference type="EMBL" id="MBB5842915.1"/>
    </source>
</evidence>
<evidence type="ECO:0000313" key="8">
    <source>
        <dbReference type="Proteomes" id="UP000536685"/>
    </source>
</evidence>
<dbReference type="GO" id="GO:0009117">
    <property type="term" value="P:nucleotide metabolic process"/>
    <property type="evidence" value="ECO:0007669"/>
    <property type="project" value="UniProtKB-KW"/>
</dbReference>
<dbReference type="NCBIfam" id="NF006850">
    <property type="entry name" value="PRK09358.1-6"/>
    <property type="match status" value="1"/>
</dbReference>
<dbReference type="GO" id="GO:0008270">
    <property type="term" value="F:zinc ion binding"/>
    <property type="evidence" value="ECO:0007669"/>
    <property type="project" value="UniProtKB-UniRule"/>
</dbReference>
<evidence type="ECO:0000259" key="6">
    <source>
        <dbReference type="Pfam" id="PF00962"/>
    </source>
</evidence>
<sequence>MIWPTAELHIHIEGTVESPFLVAAARRNGIALPTYDPAELSARYVFADLQSFLDVHYSNLTVLRTERDFHDLALGYLERSAAGGVRRAEFFFDPQTHINNGVDLAVVFAGLTSAVQEARETVGISADILLSFLRDLGPDAAEETFRAALPFRDQFIGVALDSTEIGYPPSLFEKVYAMAAAEGLHRVAHAGEEGGPEYVWEALDLLGVERVDHGNRALEDPALVERLRAERIPLTVCPLSNVALRTAPPALKDHPLRRMLDEGLLVTISSDDPAYFGGYVDDNFAAIEREMGLTSVELATLAANSFVASFISDEQRAGYLAEVAETLTVAESLASTRALGE</sequence>
<dbReference type="EC" id="3.5.4.2" evidence="5"/>
<dbReference type="GO" id="GO:0005829">
    <property type="term" value="C:cytosol"/>
    <property type="evidence" value="ECO:0007669"/>
    <property type="project" value="TreeGrafter"/>
</dbReference>
<comment type="catalytic activity">
    <reaction evidence="5">
        <text>adenine + H2O + H(+) = hypoxanthine + NH4(+)</text>
        <dbReference type="Rhea" id="RHEA:23688"/>
        <dbReference type="ChEBI" id="CHEBI:15377"/>
        <dbReference type="ChEBI" id="CHEBI:15378"/>
        <dbReference type="ChEBI" id="CHEBI:16708"/>
        <dbReference type="ChEBI" id="CHEBI:17368"/>
        <dbReference type="ChEBI" id="CHEBI:28938"/>
        <dbReference type="EC" id="3.5.4.2"/>
    </reaction>
</comment>
<dbReference type="NCBIfam" id="TIGR01430">
    <property type="entry name" value="aden_deam"/>
    <property type="match status" value="1"/>
</dbReference>
<organism evidence="7 8">
    <name type="scientific">Conyzicola lurida</name>
    <dbReference type="NCBI Taxonomy" id="1172621"/>
    <lineage>
        <taxon>Bacteria</taxon>
        <taxon>Bacillati</taxon>
        <taxon>Actinomycetota</taxon>
        <taxon>Actinomycetes</taxon>
        <taxon>Micrococcales</taxon>
        <taxon>Microbacteriaceae</taxon>
        <taxon>Conyzicola</taxon>
    </lineage>
</organism>
<comment type="function">
    <text evidence="5">Catalyzes the hydrolytic deamination of adenine to hypoxanthine. Plays an important role in the purine salvage pathway and in nitrogen catabolism.</text>
</comment>
<protein>
    <recommendedName>
        <fullName evidence="5">Adenine deaminase</fullName>
        <shortName evidence="5">ADE</shortName>
        <ecNumber evidence="5">3.5.4.2</ecNumber>
    </recommendedName>
    <alternativeName>
        <fullName evidence="5">Adenine aminohydrolase</fullName>
        <shortName evidence="5">AAH</shortName>
    </alternativeName>
</protein>
<dbReference type="InterPro" id="IPR006330">
    <property type="entry name" value="Ado/ade_deaminase"/>
</dbReference>
<dbReference type="PANTHER" id="PTHR43114:SF6">
    <property type="entry name" value="ADENINE DEAMINASE"/>
    <property type="match status" value="1"/>
</dbReference>
<evidence type="ECO:0000256" key="4">
    <source>
        <dbReference type="ARBA" id="ARBA00023080"/>
    </source>
</evidence>
<comment type="cofactor">
    <cofactor evidence="5">
        <name>Zn(2+)</name>
        <dbReference type="ChEBI" id="CHEBI:29105"/>
    </cofactor>
    <text evidence="5">Binds 1 zinc ion per subunit.</text>
</comment>
<dbReference type="GO" id="GO:0043103">
    <property type="term" value="P:hypoxanthine salvage"/>
    <property type="evidence" value="ECO:0007669"/>
    <property type="project" value="UniProtKB-UniRule"/>
</dbReference>
<feature type="binding site" evidence="5">
    <location>
        <position position="11"/>
    </location>
    <ligand>
        <name>Zn(2+)</name>
        <dbReference type="ChEBI" id="CHEBI:29105"/>
        <note>catalytic</note>
    </ligand>
</feature>
<dbReference type="RefSeq" id="WP_184234779.1">
    <property type="nucleotide sequence ID" value="NZ_JACHMJ010000001.1"/>
</dbReference>
<dbReference type="GO" id="GO:0006146">
    <property type="term" value="P:adenine catabolic process"/>
    <property type="evidence" value="ECO:0007669"/>
    <property type="project" value="UniProtKB-UniRule"/>
</dbReference>
<dbReference type="SUPFAM" id="SSF51556">
    <property type="entry name" value="Metallo-dependent hydrolases"/>
    <property type="match status" value="1"/>
</dbReference>
<dbReference type="Gene3D" id="3.20.20.140">
    <property type="entry name" value="Metal-dependent hydrolases"/>
    <property type="match status" value="1"/>
</dbReference>
<comment type="caution">
    <text evidence="7">The sequence shown here is derived from an EMBL/GenBank/DDBJ whole genome shotgun (WGS) entry which is preliminary data.</text>
</comment>
<dbReference type="AlphaFoldDB" id="A0A841AN06"/>
<evidence type="ECO:0000256" key="3">
    <source>
        <dbReference type="ARBA" id="ARBA00022833"/>
    </source>
</evidence>
<reference evidence="7 8" key="1">
    <citation type="submission" date="2020-08" db="EMBL/GenBank/DDBJ databases">
        <title>Sequencing the genomes of 1000 actinobacteria strains.</title>
        <authorList>
            <person name="Klenk H.-P."/>
        </authorList>
    </citation>
    <scope>NUCLEOTIDE SEQUENCE [LARGE SCALE GENOMIC DNA]</scope>
    <source>
        <strain evidence="7 8">DSM 105784</strain>
    </source>
</reference>
<dbReference type="Proteomes" id="UP000536685">
    <property type="component" value="Unassembled WGS sequence"/>
</dbReference>
<gene>
    <name evidence="7" type="ORF">HD599_001238</name>
</gene>
<dbReference type="InterPro" id="IPR028892">
    <property type="entry name" value="ADE"/>
</dbReference>
<dbReference type="CDD" id="cd01320">
    <property type="entry name" value="ADA"/>
    <property type="match status" value="1"/>
</dbReference>
<keyword evidence="3 5" id="KW-0862">Zinc</keyword>
<evidence type="ECO:0000256" key="1">
    <source>
        <dbReference type="ARBA" id="ARBA00022723"/>
    </source>
</evidence>
<evidence type="ECO:0000256" key="2">
    <source>
        <dbReference type="ARBA" id="ARBA00022801"/>
    </source>
</evidence>